<comment type="caution">
    <text evidence="1">The sequence shown here is derived from an EMBL/GenBank/DDBJ whole genome shotgun (WGS) entry which is preliminary data.</text>
</comment>
<evidence type="ECO:0000313" key="1">
    <source>
        <dbReference type="EMBL" id="MFL0252535.1"/>
    </source>
</evidence>
<evidence type="ECO:0000313" key="2">
    <source>
        <dbReference type="Proteomes" id="UP001623592"/>
    </source>
</evidence>
<proteinExistence type="predicted"/>
<dbReference type="Proteomes" id="UP001623592">
    <property type="component" value="Unassembled WGS sequence"/>
</dbReference>
<dbReference type="EMBL" id="JBJIAA010000018">
    <property type="protein sequence ID" value="MFL0252535.1"/>
    <property type="molecule type" value="Genomic_DNA"/>
</dbReference>
<name>A0ABW8TJ66_9CLOT</name>
<sequence>MTLCKLQEYIKNENINLKDIRIILGKKLNITNAEGIYEDDNGTWHLYECGERSDVTDILSGSEEEVVEEIYSCINSRNKAVKKHGKSIFG</sequence>
<keyword evidence="2" id="KW-1185">Reference proteome</keyword>
<dbReference type="RefSeq" id="WP_406789189.1">
    <property type="nucleotide sequence ID" value="NZ_JBJIAA010000018.1"/>
</dbReference>
<gene>
    <name evidence="1" type="ORF">ACJDT4_19155</name>
</gene>
<accession>A0ABW8TJ66</accession>
<protein>
    <submittedName>
        <fullName evidence="1">Uncharacterized protein</fullName>
    </submittedName>
</protein>
<reference evidence="1 2" key="1">
    <citation type="submission" date="2024-11" db="EMBL/GenBank/DDBJ databases">
        <authorList>
            <person name="Heng Y.C."/>
            <person name="Lim A.C.H."/>
            <person name="Lee J.K.Y."/>
            <person name="Kittelmann S."/>
        </authorList>
    </citation>
    <scope>NUCLEOTIDE SEQUENCE [LARGE SCALE GENOMIC DNA]</scope>
    <source>
        <strain evidence="1 2">WILCCON 0114</strain>
    </source>
</reference>
<organism evidence="1 2">
    <name type="scientific">Clostridium neuense</name>
    <dbReference type="NCBI Taxonomy" id="1728934"/>
    <lineage>
        <taxon>Bacteria</taxon>
        <taxon>Bacillati</taxon>
        <taxon>Bacillota</taxon>
        <taxon>Clostridia</taxon>
        <taxon>Eubacteriales</taxon>
        <taxon>Clostridiaceae</taxon>
        <taxon>Clostridium</taxon>
    </lineage>
</organism>